<dbReference type="InterPro" id="IPR048372">
    <property type="entry name" value="ZapC_C"/>
</dbReference>
<dbReference type="InterPro" id="IPR048373">
    <property type="entry name" value="ZapC_N"/>
</dbReference>
<keyword evidence="8" id="KW-1185">Reference proteome</keyword>
<reference evidence="7 8" key="1">
    <citation type="submission" date="2015-11" db="EMBL/GenBank/DDBJ databases">
        <authorList>
            <person name="Zhang Y."/>
            <person name="Guo Z."/>
        </authorList>
    </citation>
    <scope>NUCLEOTIDE SEQUENCE [LARGE SCALE GENOMIC DNA]</scope>
    <source>
        <strain evidence="7 8">KCTC 12086</strain>
    </source>
</reference>
<keyword evidence="4" id="KW-0131">Cell cycle</keyword>
<dbReference type="KEGG" id="pphe:PP2015_1778"/>
<dbReference type="EMBL" id="CP013187">
    <property type="protein sequence ID" value="ALO42280.1"/>
    <property type="molecule type" value="Genomic_DNA"/>
</dbReference>
<keyword evidence="2 7" id="KW-0132">Cell division</keyword>
<dbReference type="GO" id="GO:0000917">
    <property type="term" value="P:division septum assembly"/>
    <property type="evidence" value="ECO:0007669"/>
    <property type="project" value="UniProtKB-KW"/>
</dbReference>
<evidence type="ECO:0000256" key="3">
    <source>
        <dbReference type="ARBA" id="ARBA00023210"/>
    </source>
</evidence>
<evidence type="ECO:0000313" key="7">
    <source>
        <dbReference type="EMBL" id="ALO42280.1"/>
    </source>
</evidence>
<dbReference type="Pfam" id="PF21083">
    <property type="entry name" value="ZapC_N"/>
    <property type="match status" value="1"/>
</dbReference>
<accession>A0A0S2K2C6</accession>
<organism evidence="7 8">
    <name type="scientific">Pseudoalteromonas phenolica</name>
    <dbReference type="NCBI Taxonomy" id="161398"/>
    <lineage>
        <taxon>Bacteria</taxon>
        <taxon>Pseudomonadati</taxon>
        <taxon>Pseudomonadota</taxon>
        <taxon>Gammaproteobacteria</taxon>
        <taxon>Alteromonadales</taxon>
        <taxon>Pseudoalteromonadaceae</taxon>
        <taxon>Pseudoalteromonas</taxon>
    </lineage>
</organism>
<dbReference type="InterPro" id="IPR009809">
    <property type="entry name" value="ZapC"/>
</dbReference>
<dbReference type="Pfam" id="PF07126">
    <property type="entry name" value="ZapC_C"/>
    <property type="match status" value="1"/>
</dbReference>
<evidence type="ECO:0000259" key="6">
    <source>
        <dbReference type="Pfam" id="PF21083"/>
    </source>
</evidence>
<evidence type="ECO:0000256" key="1">
    <source>
        <dbReference type="ARBA" id="ARBA00022490"/>
    </source>
</evidence>
<evidence type="ECO:0000259" key="5">
    <source>
        <dbReference type="Pfam" id="PF07126"/>
    </source>
</evidence>
<dbReference type="STRING" id="161398.PP2015_1778"/>
<evidence type="ECO:0000256" key="4">
    <source>
        <dbReference type="ARBA" id="ARBA00023306"/>
    </source>
</evidence>
<dbReference type="Proteomes" id="UP000061457">
    <property type="component" value="Chromosome I"/>
</dbReference>
<dbReference type="AlphaFoldDB" id="A0A0S2K2C6"/>
<evidence type="ECO:0000313" key="8">
    <source>
        <dbReference type="Proteomes" id="UP000061457"/>
    </source>
</evidence>
<gene>
    <name evidence="7" type="ORF">PP2015_1778</name>
</gene>
<dbReference type="PATRIC" id="fig|161398.10.peg.1803"/>
<feature type="domain" description="Cell-division protein ZapC N-terminal" evidence="6">
    <location>
        <begin position="2"/>
        <end position="88"/>
    </location>
</feature>
<feature type="domain" description="Cell-division protein ZapC C-terminal" evidence="5">
    <location>
        <begin position="89"/>
        <end position="165"/>
    </location>
</feature>
<protein>
    <submittedName>
        <fullName evidence="7">Cell division protein ZapC</fullName>
    </submittedName>
</protein>
<keyword evidence="3" id="KW-0717">Septation</keyword>
<evidence type="ECO:0000256" key="2">
    <source>
        <dbReference type="ARBA" id="ARBA00022618"/>
    </source>
</evidence>
<proteinExistence type="predicted"/>
<keyword evidence="1" id="KW-0963">Cytoplasm</keyword>
<dbReference type="PIRSF" id="PIRSF010252">
    <property type="entry name" value="ZapC"/>
    <property type="match status" value="1"/>
</dbReference>
<name>A0A0S2K2C6_9GAMM</name>
<sequence>MQASKEWQWLRCNERNRLLIDLGDELQLCTPFKLYQLTGDSLSNPKFCIDDAEYYQNVYFYLQNFKVWTDAQCCQVALNATAAKFHLKPMLAKSWFFTEYTGNADRTEAIVALNSSQQTGEFFIVECDAESSLCISLNSEFKLDEHLTLDPFQAIRVLNNRIHPLMLADKITKTA</sequence>